<proteinExistence type="predicted"/>
<dbReference type="AlphaFoldDB" id="A0A7C8J502"/>
<sequence>MADVAEGNILKNIHIYITMNTLLQRTSSSGLLRSVPASRNPQSNCFLINAHRYIGRPKTGVQGPRPRLFATCCISNQQHRNQEYLTKSDFHSEKTSLNMASQKPVLIAGAGPTGLMAALWLTNLGTPFRIVDKHPLAADTSRATVVHARTLEYYRMLGLSERAVSEGRVVKNMAFFGNLKEIVRREFNSIGRGKSKFPFVLAYPQDLNEQMLIEELEKRGVNVERDVEVTSLSQNDEYATVTLKNKQGEEENFEASYVLGCDGGHSVVRAHTNIKSTPGAYAQRFFVADVEGEVSVGLENVNICFNANDFCLLFAMPNGRIRLAGWAPEESVNREFSFSDVEESVKRNTGAVVSKVHWFSTYSVYHGVAETFRDRRVFICGDAAHVHSPVGGQGMNTGLGDASNISWKLAAVLAGKANPDILDTYQSERRPFAERLVNTTDKSFSIATDRGFAGWVWRTLVMGNVAPLIFRLGLLDNTLFETISQIRIEYRDSAISNGNHISNLYAGDRLPWVSFDDTGVDNFDPLGGLNWQIHVYGDLSDNVKVFGQETGLKISNFPYNNEVKAKGISKDCVILVRPDGYIGQLVEGSSSDHIDRLRVFMDKWGIKAF</sequence>
<evidence type="ECO:0000256" key="4">
    <source>
        <dbReference type="ARBA" id="ARBA00023002"/>
    </source>
</evidence>
<dbReference type="SUPFAM" id="SSF51905">
    <property type="entry name" value="FAD/NAD(P)-binding domain"/>
    <property type="match status" value="1"/>
</dbReference>
<dbReference type="InterPro" id="IPR036188">
    <property type="entry name" value="FAD/NAD-bd_sf"/>
</dbReference>
<dbReference type="Gene3D" id="3.50.50.60">
    <property type="entry name" value="FAD/NAD(P)-binding domain"/>
    <property type="match status" value="1"/>
</dbReference>
<dbReference type="InterPro" id="IPR050641">
    <property type="entry name" value="RIFMO-like"/>
</dbReference>
<dbReference type="GO" id="GO:0071949">
    <property type="term" value="F:FAD binding"/>
    <property type="evidence" value="ECO:0007669"/>
    <property type="project" value="InterPro"/>
</dbReference>
<feature type="domain" description="FAD-binding" evidence="5">
    <location>
        <begin position="104"/>
        <end position="439"/>
    </location>
</feature>
<dbReference type="EMBL" id="WIQW01000042">
    <property type="protein sequence ID" value="KAF3095000.1"/>
    <property type="molecule type" value="Genomic_DNA"/>
</dbReference>
<evidence type="ECO:0000259" key="5">
    <source>
        <dbReference type="Pfam" id="PF01494"/>
    </source>
</evidence>
<comment type="cofactor">
    <cofactor evidence="1">
        <name>FAD</name>
        <dbReference type="ChEBI" id="CHEBI:57692"/>
    </cofactor>
</comment>
<protein>
    <recommendedName>
        <fullName evidence="5">FAD-binding domain-containing protein</fullName>
    </recommendedName>
</protein>
<dbReference type="Proteomes" id="UP000475325">
    <property type="component" value="Unassembled WGS sequence"/>
</dbReference>
<keyword evidence="4" id="KW-0560">Oxidoreductase</keyword>
<evidence type="ECO:0000256" key="1">
    <source>
        <dbReference type="ARBA" id="ARBA00001974"/>
    </source>
</evidence>
<accession>A0A7C8J502</accession>
<dbReference type="PANTHER" id="PTHR43004">
    <property type="entry name" value="TRK SYSTEM POTASSIUM UPTAKE PROTEIN"/>
    <property type="match status" value="1"/>
</dbReference>
<organism evidence="6 7">
    <name type="scientific">Orbilia oligospora</name>
    <name type="common">Nematode-trapping fungus</name>
    <name type="synonym">Arthrobotrys oligospora</name>
    <dbReference type="NCBI Taxonomy" id="2813651"/>
    <lineage>
        <taxon>Eukaryota</taxon>
        <taxon>Fungi</taxon>
        <taxon>Dikarya</taxon>
        <taxon>Ascomycota</taxon>
        <taxon>Pezizomycotina</taxon>
        <taxon>Orbiliomycetes</taxon>
        <taxon>Orbiliales</taxon>
        <taxon>Orbiliaceae</taxon>
        <taxon>Orbilia</taxon>
    </lineage>
</organism>
<evidence type="ECO:0000256" key="3">
    <source>
        <dbReference type="ARBA" id="ARBA00022827"/>
    </source>
</evidence>
<dbReference type="InterPro" id="IPR002938">
    <property type="entry name" value="FAD-bd"/>
</dbReference>
<dbReference type="Pfam" id="PF01494">
    <property type="entry name" value="FAD_binding_3"/>
    <property type="match status" value="1"/>
</dbReference>
<evidence type="ECO:0000256" key="2">
    <source>
        <dbReference type="ARBA" id="ARBA00022630"/>
    </source>
</evidence>
<dbReference type="PANTHER" id="PTHR43004:SF19">
    <property type="entry name" value="BINDING MONOOXYGENASE, PUTATIVE (JCVI)-RELATED"/>
    <property type="match status" value="1"/>
</dbReference>
<evidence type="ECO:0000313" key="6">
    <source>
        <dbReference type="EMBL" id="KAF3095000.1"/>
    </source>
</evidence>
<keyword evidence="2" id="KW-0285">Flavoprotein</keyword>
<dbReference type="GO" id="GO:0016709">
    <property type="term" value="F:oxidoreductase activity, acting on paired donors, with incorporation or reduction of molecular oxygen, NAD(P)H as one donor, and incorporation of one atom of oxygen"/>
    <property type="evidence" value="ECO:0007669"/>
    <property type="project" value="UniProtKB-ARBA"/>
</dbReference>
<evidence type="ECO:0000313" key="7">
    <source>
        <dbReference type="Proteomes" id="UP000475325"/>
    </source>
</evidence>
<dbReference type="PRINTS" id="PR00420">
    <property type="entry name" value="RNGMNOXGNASE"/>
</dbReference>
<gene>
    <name evidence="6" type="ORF">TWF102_007399</name>
</gene>
<reference evidence="6 7" key="1">
    <citation type="submission" date="2019-06" db="EMBL/GenBank/DDBJ databases">
        <authorList>
            <person name="Palmer J.M."/>
        </authorList>
    </citation>
    <scope>NUCLEOTIDE SEQUENCE [LARGE SCALE GENOMIC DNA]</scope>
    <source>
        <strain evidence="6 7">TWF102</strain>
    </source>
</reference>
<comment type="caution">
    <text evidence="6">The sequence shown here is derived from an EMBL/GenBank/DDBJ whole genome shotgun (WGS) entry which is preliminary data.</text>
</comment>
<name>A0A7C8J502_ORBOL</name>
<dbReference type="Gene3D" id="3.30.70.2450">
    <property type="match status" value="1"/>
</dbReference>
<keyword evidence="3" id="KW-0274">FAD</keyword>